<dbReference type="FunFam" id="3.30.160.60:FF:001010">
    <property type="entry name" value="zinc finger protein 64 isoform X3"/>
    <property type="match status" value="2"/>
</dbReference>
<dbReference type="EMBL" id="VBQZ03000034">
    <property type="protein sequence ID" value="MXQ86603.1"/>
    <property type="molecule type" value="Genomic_DNA"/>
</dbReference>
<feature type="domain" description="C2H2-type" evidence="13">
    <location>
        <begin position="325"/>
        <end position="352"/>
    </location>
</feature>
<feature type="domain" description="C2H2-type" evidence="13">
    <location>
        <begin position="888"/>
        <end position="915"/>
    </location>
</feature>
<keyword evidence="5 11" id="KW-0863">Zinc-finger</keyword>
<dbReference type="GO" id="GO:0045944">
    <property type="term" value="P:positive regulation of transcription by RNA polymerase II"/>
    <property type="evidence" value="ECO:0007669"/>
    <property type="project" value="TreeGrafter"/>
</dbReference>
<feature type="domain" description="C2H2-type" evidence="13">
    <location>
        <begin position="779"/>
        <end position="806"/>
    </location>
</feature>
<feature type="domain" description="C2H2-type" evidence="13">
    <location>
        <begin position="944"/>
        <end position="972"/>
    </location>
</feature>
<evidence type="ECO:0000256" key="3">
    <source>
        <dbReference type="ARBA" id="ARBA00022723"/>
    </source>
</evidence>
<feature type="region of interest" description="Disordered" evidence="12">
    <location>
        <begin position="960"/>
        <end position="992"/>
    </location>
</feature>
<feature type="domain" description="C2H2-type" evidence="13">
    <location>
        <begin position="807"/>
        <end position="834"/>
    </location>
</feature>
<dbReference type="PANTHER" id="PTHR24403:SF43">
    <property type="entry name" value="ZINC FINGER PROTEIN 64"/>
    <property type="match status" value="1"/>
</dbReference>
<organism evidence="14 15">
    <name type="scientific">Bos mutus</name>
    <name type="common">wild yak</name>
    <dbReference type="NCBI Taxonomy" id="72004"/>
    <lineage>
        <taxon>Eukaryota</taxon>
        <taxon>Metazoa</taxon>
        <taxon>Chordata</taxon>
        <taxon>Craniata</taxon>
        <taxon>Vertebrata</taxon>
        <taxon>Euteleostomi</taxon>
        <taxon>Mammalia</taxon>
        <taxon>Eutheria</taxon>
        <taxon>Laurasiatheria</taxon>
        <taxon>Artiodactyla</taxon>
        <taxon>Ruminantia</taxon>
        <taxon>Pecora</taxon>
        <taxon>Bovidae</taxon>
        <taxon>Bovinae</taxon>
        <taxon>Bos</taxon>
    </lineage>
</organism>
<feature type="domain" description="C2H2-type" evidence="13">
    <location>
        <begin position="835"/>
        <end position="862"/>
    </location>
</feature>
<comment type="caution">
    <text evidence="14">The sequence shown here is derived from an EMBL/GenBank/DDBJ whole genome shotgun (WGS) entry which is preliminary data.</text>
</comment>
<dbReference type="PROSITE" id="PS00028">
    <property type="entry name" value="ZINC_FINGER_C2H2_1"/>
    <property type="match status" value="10"/>
</dbReference>
<feature type="region of interest" description="Disordered" evidence="12">
    <location>
        <begin position="681"/>
        <end position="710"/>
    </location>
</feature>
<keyword evidence="15" id="KW-1185">Reference proteome</keyword>
<evidence type="ECO:0000313" key="15">
    <source>
        <dbReference type="Proteomes" id="UP000322234"/>
    </source>
</evidence>
<evidence type="ECO:0000256" key="5">
    <source>
        <dbReference type="ARBA" id="ARBA00022771"/>
    </source>
</evidence>
<keyword evidence="8" id="KW-0238">DNA-binding</keyword>
<dbReference type="FunFam" id="3.30.160.60:FF:000255">
    <property type="entry name" value="Zinc finger and AT-hook domain containing"/>
    <property type="match status" value="2"/>
</dbReference>
<protein>
    <recommendedName>
        <fullName evidence="13">C2H2-type domain-containing protein</fullName>
    </recommendedName>
</protein>
<dbReference type="InterPro" id="IPR013087">
    <property type="entry name" value="Znf_C2H2_type"/>
</dbReference>
<keyword evidence="10" id="KW-0539">Nucleus</keyword>
<evidence type="ECO:0000256" key="10">
    <source>
        <dbReference type="ARBA" id="ARBA00023242"/>
    </source>
</evidence>
<feature type="domain" description="C2H2-type" evidence="13">
    <location>
        <begin position="435"/>
        <end position="458"/>
    </location>
</feature>
<dbReference type="FunFam" id="3.30.160.60:FF:000669">
    <property type="entry name" value="zinc finger protein 64 isoform X1"/>
    <property type="match status" value="1"/>
</dbReference>
<keyword evidence="3" id="KW-0479">Metal-binding</keyword>
<feature type="domain" description="C2H2-type" evidence="13">
    <location>
        <begin position="241"/>
        <end position="268"/>
    </location>
</feature>
<dbReference type="Proteomes" id="UP000322234">
    <property type="component" value="Unassembled WGS sequence"/>
</dbReference>
<dbReference type="FunFam" id="3.30.160.60:FF:001662">
    <property type="entry name" value="Zinc finger protein 64"/>
    <property type="match status" value="1"/>
</dbReference>
<evidence type="ECO:0000256" key="4">
    <source>
        <dbReference type="ARBA" id="ARBA00022737"/>
    </source>
</evidence>
<keyword evidence="4" id="KW-0677">Repeat</keyword>
<evidence type="ECO:0000256" key="1">
    <source>
        <dbReference type="ARBA" id="ARBA00004123"/>
    </source>
</evidence>
<dbReference type="Gene3D" id="3.30.160.60">
    <property type="entry name" value="Classic Zinc Finger"/>
    <property type="match status" value="14"/>
</dbReference>
<reference evidence="14" key="1">
    <citation type="submission" date="2019-10" db="EMBL/GenBank/DDBJ databases">
        <title>The sequence and de novo assembly of the wild yak genome.</title>
        <authorList>
            <person name="Liu Y."/>
        </authorList>
    </citation>
    <scope>NUCLEOTIDE SEQUENCE [LARGE SCALE GENOMIC DNA]</scope>
    <source>
        <strain evidence="14">WY2019</strain>
    </source>
</reference>
<dbReference type="GO" id="GO:0008270">
    <property type="term" value="F:zinc ion binding"/>
    <property type="evidence" value="ECO:0007669"/>
    <property type="project" value="UniProtKB-KW"/>
</dbReference>
<feature type="domain" description="C2H2-type" evidence="13">
    <location>
        <begin position="353"/>
        <end position="380"/>
    </location>
</feature>
<dbReference type="GO" id="GO:0005634">
    <property type="term" value="C:nucleus"/>
    <property type="evidence" value="ECO:0007669"/>
    <property type="project" value="UniProtKB-SubCell"/>
</dbReference>
<dbReference type="GO" id="GO:0003677">
    <property type="term" value="F:DNA binding"/>
    <property type="evidence" value="ECO:0007669"/>
    <property type="project" value="UniProtKB-KW"/>
</dbReference>
<dbReference type="FunFam" id="3.30.160.60:FF:002037">
    <property type="entry name" value="zinc finger protein 64 isoform X3"/>
    <property type="match status" value="2"/>
</dbReference>
<feature type="domain" description="C2H2-type" evidence="13">
    <location>
        <begin position="381"/>
        <end position="404"/>
    </location>
</feature>
<feature type="domain" description="C2H2-type" evidence="13">
    <location>
        <begin position="1001"/>
        <end position="1028"/>
    </location>
</feature>
<keyword evidence="9" id="KW-0804">Transcription</keyword>
<feature type="domain" description="C2H2-type" evidence="13">
    <location>
        <begin position="720"/>
        <end position="750"/>
    </location>
</feature>
<evidence type="ECO:0000256" key="11">
    <source>
        <dbReference type="PROSITE-ProRule" id="PRU00042"/>
    </source>
</evidence>
<dbReference type="Pfam" id="PF13912">
    <property type="entry name" value="zf-C2H2_6"/>
    <property type="match status" value="2"/>
</dbReference>
<evidence type="ECO:0000256" key="7">
    <source>
        <dbReference type="ARBA" id="ARBA00023015"/>
    </source>
</evidence>
<comment type="subcellular location">
    <subcellularLocation>
        <location evidence="1">Nucleus</location>
    </subcellularLocation>
</comment>
<dbReference type="AlphaFoldDB" id="A0A6B0RGW3"/>
<dbReference type="SMART" id="SM00355">
    <property type="entry name" value="ZnF_C2H2"/>
    <property type="match status" value="21"/>
</dbReference>
<name>A0A6B0RGW3_9CETA</name>
<dbReference type="SUPFAM" id="SSF57667">
    <property type="entry name" value="beta-beta-alpha zinc fingers"/>
    <property type="match status" value="10"/>
</dbReference>
<proteinExistence type="inferred from homology"/>
<dbReference type="PROSITE" id="PS50157">
    <property type="entry name" value="ZINC_FINGER_C2H2_2"/>
    <property type="match status" value="19"/>
</dbReference>
<feature type="compositionally biased region" description="Basic and acidic residues" evidence="12">
    <location>
        <begin position="961"/>
        <end position="975"/>
    </location>
</feature>
<gene>
    <name evidence="14" type="ORF">E5288_WYG013068</name>
</gene>
<dbReference type="InterPro" id="IPR036236">
    <property type="entry name" value="Znf_C2H2_sf"/>
</dbReference>
<evidence type="ECO:0000256" key="2">
    <source>
        <dbReference type="ARBA" id="ARBA00006991"/>
    </source>
</evidence>
<evidence type="ECO:0000256" key="8">
    <source>
        <dbReference type="ARBA" id="ARBA00023125"/>
    </source>
</evidence>
<dbReference type="FunFam" id="3.30.160.60:FF:000578">
    <property type="entry name" value="zinc finger protein 64 isoform X1"/>
    <property type="match status" value="2"/>
</dbReference>
<comment type="similarity">
    <text evidence="2">Belongs to the krueppel C2H2-type zinc-finger protein family.</text>
</comment>
<evidence type="ECO:0000313" key="14">
    <source>
        <dbReference type="EMBL" id="MXQ86603.1"/>
    </source>
</evidence>
<feature type="domain" description="C2H2-type" evidence="13">
    <location>
        <begin position="185"/>
        <end position="212"/>
    </location>
</feature>
<evidence type="ECO:0000256" key="6">
    <source>
        <dbReference type="ARBA" id="ARBA00022833"/>
    </source>
</evidence>
<dbReference type="InterPro" id="IPR050688">
    <property type="entry name" value="Zinc_finger/UBP_domain"/>
</dbReference>
<keyword evidence="6" id="KW-0862">Zinc</keyword>
<keyword evidence="7" id="KW-0805">Transcription regulation</keyword>
<feature type="domain" description="C2H2-type" evidence="13">
    <location>
        <begin position="863"/>
        <end position="887"/>
    </location>
</feature>
<evidence type="ECO:0000256" key="9">
    <source>
        <dbReference type="ARBA" id="ARBA00023163"/>
    </source>
</evidence>
<dbReference type="PANTHER" id="PTHR24403">
    <property type="entry name" value="ZINC FINGER PROTEIN"/>
    <property type="match status" value="1"/>
</dbReference>
<dbReference type="FunFam" id="3.30.160.60:FF:000660">
    <property type="entry name" value="zinc finger protein 64 isoform X1"/>
    <property type="match status" value="2"/>
</dbReference>
<dbReference type="FunFam" id="3.30.160.60:FF:000412">
    <property type="entry name" value="zinc finger protein 64 isoform X1"/>
    <property type="match status" value="2"/>
</dbReference>
<feature type="domain" description="C2H2-type" evidence="13">
    <location>
        <begin position="269"/>
        <end position="296"/>
    </location>
</feature>
<feature type="domain" description="C2H2-type" evidence="13">
    <location>
        <begin position="213"/>
        <end position="240"/>
    </location>
</feature>
<evidence type="ECO:0000259" key="13">
    <source>
        <dbReference type="PROSITE" id="PS50157"/>
    </source>
</evidence>
<feature type="region of interest" description="Disordered" evidence="12">
    <location>
        <begin position="1021"/>
        <end position="1041"/>
    </location>
</feature>
<feature type="domain" description="C2H2-type" evidence="13">
    <location>
        <begin position="751"/>
        <end position="778"/>
    </location>
</feature>
<evidence type="ECO:0000256" key="12">
    <source>
        <dbReference type="SAM" id="MobiDB-lite"/>
    </source>
</evidence>
<accession>A0A6B0RGW3</accession>
<dbReference type="Pfam" id="PF00096">
    <property type="entry name" value="zf-C2H2"/>
    <property type="match status" value="8"/>
</dbReference>
<feature type="domain" description="C2H2-type" evidence="13">
    <location>
        <begin position="916"/>
        <end position="943"/>
    </location>
</feature>
<feature type="domain" description="C2H2-type" evidence="13">
    <location>
        <begin position="297"/>
        <end position="325"/>
    </location>
</feature>
<sequence>MPEPIPFTNDQVSVKNSTIEQGVQWGGSGTTVLVELTPDIHICGICKQQFNNLDAFVAHKQSGCQLTGTSGAAPSTVQFVSEETVPATQTQTTTRTITSETQTITVSAPEFVFEHGYQTYLPTESNENQTATVISLPAKSRAKKPTAPPAQKRLNCCYPGCQFKTAYGMKDMERHLKIHTGDKPHKCEVCGKCFSRKDKLKTHTRCHTGVKPYKCKSCDYAAADSSSLNKHLRIHSDERPFKCQLCPYASRNSSQLTVHLRSHTGDAPFQCWLCSAKFKISSDLKRHMRVHSGEKPFKCEFCSVRCTMKGNLKSHIRIKHSGNSFKCPHCDFLGDSKATLRKHSRLHQAEHPEKCPDCSYSCPSKAALRVHSRVHCPDRPFKCSHCSFDTKQPSNLAKHVKKFHGDALKSEAAERRDVGRSSGRQAAKLDAKKTFHCDRCDASFMREDSLRSHKRQHSEYGDGKGADVTVLQFQVDAGKPPAAPLAVGHLQVPLPPTPAPQFSEGRVKIIVGHQVPQASTIVQAAAAAVNIVQPTLVAPNPEELRGNSRLQILRQVNLIAPPPPSGCSSEAAALPQPAVLLTTHDQTEGATLHQTLIPTTPGGPQEGSGNQTFITSSGITCTDFEGLNALIQEGAAEVTVVSDGGQSIAVATTAPPIFSTSQQELPKQTYSIIQGASELDNDVPKPPCPSADGSDAQKAPVAALPSESKEPTATLGERTFNCCYPGCHFKTVHGMKDLDRHLRIHTGDKPHKCEFCDKCFSRKDNLTMHMRCHTSVKPHKCHLCDYAAVDSSSLKKHLRIHSDERPYKCQLCPYASRNSSQLTVHLRSHTGDTPFQCWLCSAKFKISSDLKRHMIVHSGEKPFKCEFCDVRCTMKANLKSHIRIKHTFKCLHCAFQGRDRADLLEHSRLHQAEHPEKCPECSYSCSSAAALRVHSRVHCPDRPFKCDFCSFDTKRPSSLAKHIDKAHRDEARTENRAPPGREGPREGGGPPVAKIVTHRAFRCETCGAAFVRDDSLRCHRKQHSDHGENQSSGLVTFPPDSGAPGQLGALVSVGQLEAPLESSQCL</sequence>